<evidence type="ECO:0000313" key="1">
    <source>
        <dbReference type="EMBL" id="KIY64033.1"/>
    </source>
</evidence>
<keyword evidence="2" id="KW-1185">Reference proteome</keyword>
<name>A0A0D7B077_9AGAR</name>
<proteinExistence type="predicted"/>
<evidence type="ECO:0000313" key="2">
    <source>
        <dbReference type="Proteomes" id="UP000054007"/>
    </source>
</evidence>
<accession>A0A0D7B077</accession>
<dbReference type="Proteomes" id="UP000054007">
    <property type="component" value="Unassembled WGS sequence"/>
</dbReference>
<reference evidence="1 2" key="1">
    <citation type="journal article" date="2015" name="Fungal Genet. Biol.">
        <title>Evolution of novel wood decay mechanisms in Agaricales revealed by the genome sequences of Fistulina hepatica and Cylindrobasidium torrendii.</title>
        <authorList>
            <person name="Floudas D."/>
            <person name="Held B.W."/>
            <person name="Riley R."/>
            <person name="Nagy L.G."/>
            <person name="Koehler G."/>
            <person name="Ransdell A.S."/>
            <person name="Younus H."/>
            <person name="Chow J."/>
            <person name="Chiniquy J."/>
            <person name="Lipzen A."/>
            <person name="Tritt A."/>
            <person name="Sun H."/>
            <person name="Haridas S."/>
            <person name="LaButti K."/>
            <person name="Ohm R.A."/>
            <person name="Kues U."/>
            <person name="Blanchette R.A."/>
            <person name="Grigoriev I.V."/>
            <person name="Minto R.E."/>
            <person name="Hibbett D.S."/>
        </authorList>
    </citation>
    <scope>NUCLEOTIDE SEQUENCE [LARGE SCALE GENOMIC DNA]</scope>
    <source>
        <strain evidence="1 2">FP15055 ss-10</strain>
    </source>
</reference>
<sequence>MSSRPSTSSLATSITDNLPTTYVWHTYPEPTHVHYMDAYDDVYEPTKAYINMDAPRRRLALWCTVPVRECTLPEHLSANDPKNSREMEDVISVALGGPPGVRGAGIVARNPDGTTTDVSQNIDRMMWERRKKHGDGSQKKGLLAKLARAMRFRRS</sequence>
<gene>
    <name evidence="1" type="ORF">CYLTODRAFT_446268</name>
</gene>
<dbReference type="EMBL" id="KN880658">
    <property type="protein sequence ID" value="KIY64033.1"/>
    <property type="molecule type" value="Genomic_DNA"/>
</dbReference>
<dbReference type="AlphaFoldDB" id="A0A0D7B077"/>
<organism evidence="1 2">
    <name type="scientific">Cylindrobasidium torrendii FP15055 ss-10</name>
    <dbReference type="NCBI Taxonomy" id="1314674"/>
    <lineage>
        <taxon>Eukaryota</taxon>
        <taxon>Fungi</taxon>
        <taxon>Dikarya</taxon>
        <taxon>Basidiomycota</taxon>
        <taxon>Agaricomycotina</taxon>
        <taxon>Agaricomycetes</taxon>
        <taxon>Agaricomycetidae</taxon>
        <taxon>Agaricales</taxon>
        <taxon>Marasmiineae</taxon>
        <taxon>Physalacriaceae</taxon>
        <taxon>Cylindrobasidium</taxon>
    </lineage>
</organism>
<protein>
    <submittedName>
        <fullName evidence="1">Uncharacterized protein</fullName>
    </submittedName>
</protein>